<feature type="region of interest" description="Disordered" evidence="1">
    <location>
        <begin position="19"/>
        <end position="55"/>
    </location>
</feature>
<dbReference type="EMBL" id="AP003141">
    <property type="protein sequence ID" value="BAD45016.1"/>
    <property type="molecule type" value="Genomic_DNA"/>
</dbReference>
<feature type="compositionally biased region" description="Low complexity" evidence="1">
    <location>
        <begin position="99"/>
        <end position="119"/>
    </location>
</feature>
<sequence length="136" mass="14657">MRPGRRDEQRLAGWTVQQAAKRWVTAGEKDGAKGSDRQGEGAATFGEKDSKPPLLPAVALPTALNQTRERIGKMEERLSGAMDVSSRRRTRRGRPPPRGWGARRASSSGGCGNSRSSGSDKVLLSLHGCCSLKDEV</sequence>
<feature type="region of interest" description="Disordered" evidence="1">
    <location>
        <begin position="72"/>
        <end position="121"/>
    </location>
</feature>
<gene>
    <name evidence="2" type="primary">P0002B05.17</name>
</gene>
<dbReference type="AlphaFoldDB" id="A0A9K3Y762"/>
<evidence type="ECO:0000256" key="1">
    <source>
        <dbReference type="SAM" id="MobiDB-lite"/>
    </source>
</evidence>
<feature type="compositionally biased region" description="Basic and acidic residues" evidence="1">
    <location>
        <begin position="27"/>
        <end position="39"/>
    </location>
</feature>
<dbReference type="SMR" id="A0A9K3Y762"/>
<evidence type="ECO:0000313" key="2">
    <source>
        <dbReference type="EMBL" id="BAD45016.1"/>
    </source>
</evidence>
<organism evidence="2">
    <name type="scientific">Oryza sativa subsp. japonica</name>
    <name type="common">Rice</name>
    <dbReference type="NCBI Taxonomy" id="39947"/>
    <lineage>
        <taxon>Eukaryota</taxon>
        <taxon>Viridiplantae</taxon>
        <taxon>Streptophyta</taxon>
        <taxon>Embryophyta</taxon>
        <taxon>Tracheophyta</taxon>
        <taxon>Spermatophyta</taxon>
        <taxon>Magnoliopsida</taxon>
        <taxon>Liliopsida</taxon>
        <taxon>Poales</taxon>
        <taxon>Poaceae</taxon>
        <taxon>BOP clade</taxon>
        <taxon>Oryzoideae</taxon>
        <taxon>Oryzeae</taxon>
        <taxon>Oryzinae</taxon>
        <taxon>Oryza</taxon>
        <taxon>Oryza sativa</taxon>
    </lineage>
</organism>
<name>A0A9K3Y762_ORYSJ</name>
<accession>A0A9K3Y762</accession>
<protein>
    <submittedName>
        <fullName evidence="2">Uncharacterized protein</fullName>
    </submittedName>
</protein>
<proteinExistence type="predicted"/>
<reference evidence="2" key="1">
    <citation type="journal article" date="2002" name="Nature">
        <title>The genome sequence and structure of rice chromosome 1.</title>
        <authorList>
            <person name="Sasaki T."/>
            <person name="Matsumoto T."/>
            <person name="Yamamoto K."/>
            <person name="Sakata K."/>
            <person name="Baba T."/>
            <person name="Katayose Y."/>
            <person name="Wu J."/>
            <person name="Niimura Y."/>
            <person name="Cheng Z."/>
            <person name="Nagamura Y."/>
            <person name="Antonio B.A."/>
            <person name="Kanamori H."/>
            <person name="Hosokawa S."/>
            <person name="Masukawa M."/>
            <person name="Arikawa K."/>
            <person name="Chiden Y."/>
            <person name="Hayashi M."/>
            <person name="Okamoto M."/>
            <person name="Ando T."/>
            <person name="Aoki H."/>
            <person name="Arita K."/>
            <person name="Hamada M."/>
            <person name="Harada C."/>
            <person name="Hijishita S."/>
            <person name="Honda M."/>
            <person name="Ichikawa Y."/>
            <person name="Idonuma A."/>
            <person name="Iijima M."/>
            <person name="Ikeda M."/>
            <person name="Ikeno M."/>
            <person name="Itoh S."/>
            <person name="Itoh T."/>
            <person name="Itoh Y."/>
            <person name="Itoh Y."/>
            <person name="Iwabuchi A."/>
            <person name="Kamiya K."/>
            <person name="Karasawa W."/>
            <person name="Katagiri S."/>
            <person name="Kikuta A."/>
            <person name="Kobayashi N."/>
            <person name="Kono I."/>
            <person name="Machita K."/>
            <person name="Maehara T."/>
            <person name="Mizuno H."/>
            <person name="Mizubayashi T."/>
            <person name="Mukai Y."/>
            <person name="Nagasaki H."/>
            <person name="Nakashima M."/>
            <person name="Nakama Y."/>
            <person name="Nakamichi Y."/>
            <person name="Nakamura M."/>
            <person name="Namiki N."/>
            <person name="Negishi M."/>
            <person name="Ohta I."/>
            <person name="Ono N."/>
            <person name="Saji S."/>
            <person name="Sakai K."/>
            <person name="Shibata M."/>
            <person name="Shimokawa T."/>
            <person name="Shomura A."/>
            <person name="Song J."/>
            <person name="Takazaki Y."/>
            <person name="Terasawa K."/>
            <person name="Tsuji K."/>
            <person name="Waki K."/>
            <person name="Yamagata H."/>
            <person name="Yamane H."/>
            <person name="Yoshiki S."/>
            <person name="Yoshihara R."/>
            <person name="Yukawa K."/>
            <person name="Zhong H."/>
            <person name="Iwama H."/>
            <person name="Endo T."/>
            <person name="Ito H."/>
            <person name="Hahn J.H."/>
            <person name="Kim H.I."/>
            <person name="Eun M.Y."/>
            <person name="Yano M."/>
            <person name="Jiang J."/>
            <person name="Gojobori T."/>
        </authorList>
    </citation>
    <scope>NUCLEOTIDE SEQUENCE [LARGE SCALE GENOMIC DNA]</scope>
</reference>
<dbReference type="Proteomes" id="UP000817658">
    <property type="component" value="Chromosome 1"/>
</dbReference>